<proteinExistence type="predicted"/>
<dbReference type="EMBL" id="JACEFO010002056">
    <property type="protein sequence ID" value="KAF8687243.1"/>
    <property type="molecule type" value="Genomic_DNA"/>
</dbReference>
<gene>
    <name evidence="2" type="ORF">HU200_042911</name>
</gene>
<feature type="region of interest" description="Disordered" evidence="1">
    <location>
        <begin position="108"/>
        <end position="135"/>
    </location>
</feature>
<evidence type="ECO:0008006" key="4">
    <source>
        <dbReference type="Google" id="ProtNLM"/>
    </source>
</evidence>
<organism evidence="2 3">
    <name type="scientific">Digitaria exilis</name>
    <dbReference type="NCBI Taxonomy" id="1010633"/>
    <lineage>
        <taxon>Eukaryota</taxon>
        <taxon>Viridiplantae</taxon>
        <taxon>Streptophyta</taxon>
        <taxon>Embryophyta</taxon>
        <taxon>Tracheophyta</taxon>
        <taxon>Spermatophyta</taxon>
        <taxon>Magnoliopsida</taxon>
        <taxon>Liliopsida</taxon>
        <taxon>Poales</taxon>
        <taxon>Poaceae</taxon>
        <taxon>PACMAD clade</taxon>
        <taxon>Panicoideae</taxon>
        <taxon>Panicodae</taxon>
        <taxon>Paniceae</taxon>
        <taxon>Anthephorinae</taxon>
        <taxon>Digitaria</taxon>
    </lineage>
</organism>
<keyword evidence="3" id="KW-1185">Reference proteome</keyword>
<dbReference type="Proteomes" id="UP000636709">
    <property type="component" value="Unassembled WGS sequence"/>
</dbReference>
<comment type="caution">
    <text evidence="2">The sequence shown here is derived from an EMBL/GenBank/DDBJ whole genome shotgun (WGS) entry which is preliminary data.</text>
</comment>
<evidence type="ECO:0000313" key="3">
    <source>
        <dbReference type="Proteomes" id="UP000636709"/>
    </source>
</evidence>
<sequence>MRGDLNTPAISGAARDLWAAMKAWSERWPATPCTRTGTGIAPSPEAWLARQRLCRPATRSRYGSGGLYYVLQSADSGVPVAADHPAISAKPRLFLRLHDKSNSIGLSTQQAGAAVAAPTNGRGTRRRLAPPEDDTSISDALARLPAKSLCSFRCVSRHHRRAGLRRRAAAAPLVVDVFDARPPKKLPARRYCSARRSSCGTLWERRKLQRARASTRLLLECSWCTTMVDGVIFFMPRGHGVHGFINGRNRVAAFDLETEELEAADQGPRGYGRYL</sequence>
<accession>A0A835B195</accession>
<evidence type="ECO:0000313" key="2">
    <source>
        <dbReference type="EMBL" id="KAF8687243.1"/>
    </source>
</evidence>
<evidence type="ECO:0000256" key="1">
    <source>
        <dbReference type="SAM" id="MobiDB-lite"/>
    </source>
</evidence>
<protein>
    <recommendedName>
        <fullName evidence="4">F-box domain-containing protein</fullName>
    </recommendedName>
</protein>
<name>A0A835B195_9POAL</name>
<dbReference type="AlphaFoldDB" id="A0A835B195"/>
<reference evidence="2" key="1">
    <citation type="submission" date="2020-07" db="EMBL/GenBank/DDBJ databases">
        <title>Genome sequence and genetic diversity analysis of an under-domesticated orphan crop, white fonio (Digitaria exilis).</title>
        <authorList>
            <person name="Bennetzen J.L."/>
            <person name="Chen S."/>
            <person name="Ma X."/>
            <person name="Wang X."/>
            <person name="Yssel A.E.J."/>
            <person name="Chaluvadi S.R."/>
            <person name="Johnson M."/>
            <person name="Gangashetty P."/>
            <person name="Hamidou F."/>
            <person name="Sanogo M.D."/>
            <person name="Zwaenepoel A."/>
            <person name="Wallace J."/>
            <person name="Van De Peer Y."/>
            <person name="Van Deynze A."/>
        </authorList>
    </citation>
    <scope>NUCLEOTIDE SEQUENCE</scope>
    <source>
        <tissue evidence="2">Leaves</tissue>
    </source>
</reference>